<dbReference type="PANTHER" id="PTHR46230:SF3">
    <property type="entry name" value="SUFE-LIKE PROTEIN 1, CHLOROPLASTIC_MITOCHONDRIAL"/>
    <property type="match status" value="1"/>
</dbReference>
<dbReference type="EMBL" id="JABXXR010000023">
    <property type="protein sequence ID" value="NVN39983.1"/>
    <property type="molecule type" value="Genomic_DNA"/>
</dbReference>
<protein>
    <submittedName>
        <fullName evidence="2">BolA family transcriptional regulator</fullName>
    </submittedName>
</protein>
<keyword evidence="3" id="KW-1185">Reference proteome</keyword>
<dbReference type="InterPro" id="IPR036065">
    <property type="entry name" value="BolA-like_sf"/>
</dbReference>
<gene>
    <name evidence="2" type="ORF">HUK82_05320</name>
</gene>
<evidence type="ECO:0000313" key="2">
    <source>
        <dbReference type="EMBL" id="NVN39983.1"/>
    </source>
</evidence>
<dbReference type="PIRSF" id="PIRSF003113">
    <property type="entry name" value="BolA"/>
    <property type="match status" value="1"/>
</dbReference>
<dbReference type="PANTHER" id="PTHR46230">
    <property type="match status" value="1"/>
</dbReference>
<dbReference type="AlphaFoldDB" id="A0A850PAL3"/>
<comment type="similarity">
    <text evidence="1">Belongs to the BolA/IbaG family.</text>
</comment>
<evidence type="ECO:0000256" key="1">
    <source>
        <dbReference type="RuleBase" id="RU003860"/>
    </source>
</evidence>
<sequence length="102" mass="10908">MTDLRRSDRMDETLRAAFAPEVLVIIDDSARHAGHAGAGPAGETHYDVTIVSARFEGMSRVARSRLVHEVLADEFTTGLHALALALRTPDEARRLTAAGAGA</sequence>
<dbReference type="Proteomes" id="UP000585665">
    <property type="component" value="Unassembled WGS sequence"/>
</dbReference>
<dbReference type="GO" id="GO:0016226">
    <property type="term" value="P:iron-sulfur cluster assembly"/>
    <property type="evidence" value="ECO:0007669"/>
    <property type="project" value="TreeGrafter"/>
</dbReference>
<dbReference type="Pfam" id="PF01722">
    <property type="entry name" value="BolA"/>
    <property type="match status" value="1"/>
</dbReference>
<dbReference type="Gene3D" id="3.30.300.90">
    <property type="entry name" value="BolA-like"/>
    <property type="match status" value="1"/>
</dbReference>
<organism evidence="2 3">
    <name type="scientific">Ameyamaea chiangmaiensis</name>
    <dbReference type="NCBI Taxonomy" id="442969"/>
    <lineage>
        <taxon>Bacteria</taxon>
        <taxon>Pseudomonadati</taxon>
        <taxon>Pseudomonadota</taxon>
        <taxon>Alphaproteobacteria</taxon>
        <taxon>Acetobacterales</taxon>
        <taxon>Acetobacteraceae</taxon>
        <taxon>Ameyamaea</taxon>
    </lineage>
</organism>
<dbReference type="RefSeq" id="WP_176612962.1">
    <property type="nucleotide sequence ID" value="NZ_JABXXR010000023.1"/>
</dbReference>
<proteinExistence type="inferred from homology"/>
<dbReference type="SUPFAM" id="SSF82657">
    <property type="entry name" value="BolA-like"/>
    <property type="match status" value="1"/>
</dbReference>
<name>A0A850PAL3_9PROT</name>
<dbReference type="InterPro" id="IPR002634">
    <property type="entry name" value="BolA"/>
</dbReference>
<accession>A0A850PAL3</accession>
<evidence type="ECO:0000313" key="3">
    <source>
        <dbReference type="Proteomes" id="UP000585665"/>
    </source>
</evidence>
<comment type="caution">
    <text evidence="2">The sequence shown here is derived from an EMBL/GenBank/DDBJ whole genome shotgun (WGS) entry which is preliminary data.</text>
</comment>
<reference evidence="2 3" key="1">
    <citation type="submission" date="2020-06" db="EMBL/GenBank/DDBJ databases">
        <title>Description of novel acetic acid bacteria.</title>
        <authorList>
            <person name="Sombolestani A."/>
        </authorList>
    </citation>
    <scope>NUCLEOTIDE SEQUENCE [LARGE SCALE GENOMIC DNA]</scope>
    <source>
        <strain evidence="2 3">LMG 27010</strain>
    </source>
</reference>